<keyword evidence="4" id="KW-1185">Reference proteome</keyword>
<evidence type="ECO:0000313" key="3">
    <source>
        <dbReference type="EMBL" id="RXI96461.1"/>
    </source>
</evidence>
<dbReference type="Proteomes" id="UP000290649">
    <property type="component" value="Unassembled WGS sequence"/>
</dbReference>
<feature type="domain" description="Plasmid pRiA4b Orf3-like" evidence="1">
    <location>
        <begin position="176"/>
        <end position="348"/>
    </location>
</feature>
<comment type="caution">
    <text evidence="3">The sequence shown here is derived from an EMBL/GenBank/DDBJ whole genome shotgun (WGS) entry which is preliminary data.</text>
</comment>
<organism evidence="3 4">
    <name type="scientific">Anaerobacillus alkaliphilus</name>
    <dbReference type="NCBI Taxonomy" id="1548597"/>
    <lineage>
        <taxon>Bacteria</taxon>
        <taxon>Bacillati</taxon>
        <taxon>Bacillota</taxon>
        <taxon>Bacilli</taxon>
        <taxon>Bacillales</taxon>
        <taxon>Bacillaceae</taxon>
        <taxon>Anaerobacillus</taxon>
    </lineage>
</organism>
<gene>
    <name evidence="3" type="ORF">DS745_22385</name>
</gene>
<dbReference type="Pfam" id="PF07929">
    <property type="entry name" value="PRiA4_ORF3"/>
    <property type="match status" value="1"/>
</dbReference>
<dbReference type="EMBL" id="QOUX01000047">
    <property type="protein sequence ID" value="RXI96461.1"/>
    <property type="molecule type" value="Genomic_DNA"/>
</dbReference>
<feature type="domain" description="DUF6933" evidence="2">
    <location>
        <begin position="2"/>
        <end position="158"/>
    </location>
</feature>
<evidence type="ECO:0000259" key="2">
    <source>
        <dbReference type="Pfam" id="PF22016"/>
    </source>
</evidence>
<proteinExistence type="predicted"/>
<dbReference type="InterPro" id="IPR024047">
    <property type="entry name" value="MM3350-like_sf"/>
</dbReference>
<evidence type="ECO:0000313" key="4">
    <source>
        <dbReference type="Proteomes" id="UP000290649"/>
    </source>
</evidence>
<dbReference type="OrthoDB" id="9801392at2"/>
<dbReference type="AlphaFoldDB" id="A0A4Q0VM26"/>
<evidence type="ECO:0000259" key="1">
    <source>
        <dbReference type="Pfam" id="PF07929"/>
    </source>
</evidence>
<dbReference type="Gene3D" id="3.10.290.30">
    <property type="entry name" value="MM3350-like"/>
    <property type="match status" value="1"/>
</dbReference>
<accession>A0A4Q0VM26</accession>
<dbReference type="InterPro" id="IPR012912">
    <property type="entry name" value="Plasmid_pRiA4b_Orf3-like"/>
</dbReference>
<name>A0A4Q0VM26_9BACI</name>
<dbReference type="RefSeq" id="WP_129080438.1">
    <property type="nucleotide sequence ID" value="NZ_QOUX01000047.1"/>
</dbReference>
<protein>
    <submittedName>
        <fullName evidence="3">Plasmid pRiA4b ORF-3 family protein</fullName>
    </submittedName>
</protein>
<dbReference type="Pfam" id="PF22016">
    <property type="entry name" value="DUF6933"/>
    <property type="match status" value="1"/>
</dbReference>
<sequence length="361" mass="42279">MIIHCTKKLLDELKIKPSIETEENPLFSWHANILIINRKKTVVFVNDLNRFVVVLYGLKAKELQKLDECFIRGIREVFQAEGIQEEVIEDYLQQVKQVSFAKTKGRTYVARLNRDCEDIQYLLDDINANKLIQTRLSKFKNSMLVGDGKGDYYDPNEEMYKALAELTGKDVFRLEAVELKITLQLENFNVWRTLVVPTRVTFDQFHKIIQTAFGWRDWHLHEFSITDKNETVARLVGEDEIRRNPNSHSILESEKKLSDFLPPYKTINYIYDFGDGWEHKIELINVIPDNSKNYVECIAGEGATPPEDVGGEYGFKEFLAIISDENHPEHFAMTRWGIEQEYKPFNLKEINRDLLILRKRQ</sequence>
<dbReference type="PANTHER" id="PTHR41878:SF1">
    <property type="entry name" value="TNPR PROTEIN"/>
    <property type="match status" value="1"/>
</dbReference>
<dbReference type="InterPro" id="IPR053864">
    <property type="entry name" value="DUF6933"/>
</dbReference>
<dbReference type="PANTHER" id="PTHR41878">
    <property type="entry name" value="LEXA REPRESSOR-RELATED"/>
    <property type="match status" value="1"/>
</dbReference>
<dbReference type="SUPFAM" id="SSF159941">
    <property type="entry name" value="MM3350-like"/>
    <property type="match status" value="1"/>
</dbReference>
<reference evidence="3 4" key="1">
    <citation type="journal article" date="2019" name="Int. J. Syst. Evol. Microbiol.">
        <title>Anaerobacillus alkaliphilus sp. nov., a novel alkaliphilic and moderately halophilic bacterium.</title>
        <authorList>
            <person name="Borsodi A.K."/>
            <person name="Aszalos J.M."/>
            <person name="Bihari P."/>
            <person name="Nagy I."/>
            <person name="Schumann P."/>
            <person name="Sproer C."/>
            <person name="Kovacs A.L."/>
            <person name="Boka K."/>
            <person name="Dobosy P."/>
            <person name="Ovari M."/>
            <person name="Szili-Kovacs T."/>
            <person name="Toth E."/>
        </authorList>
    </citation>
    <scope>NUCLEOTIDE SEQUENCE [LARGE SCALE GENOMIC DNA]</scope>
    <source>
        <strain evidence="3 4">B16-10</strain>
    </source>
</reference>